<dbReference type="InterPro" id="IPR036291">
    <property type="entry name" value="NAD(P)-bd_dom_sf"/>
</dbReference>
<dbReference type="InterPro" id="IPR057326">
    <property type="entry name" value="KR_dom"/>
</dbReference>
<keyword evidence="2" id="KW-0521">NADP</keyword>
<dbReference type="PRINTS" id="PR00080">
    <property type="entry name" value="SDRFAMILY"/>
</dbReference>
<evidence type="ECO:0000313" key="6">
    <source>
        <dbReference type="Proteomes" id="UP000007882"/>
    </source>
</evidence>
<sequence>MSRVAIVTGAARGIGAATARQFASEGAAVAVLDLGDTSEVVEQIRSSGGTAVSFSCDVSDEAQVDSVIDKIAAELGSVDVLVNNAGVLRDNLLHKMSASDWDIVMNVHLRGAFLCSRAAQRHMVPQRSGKIVNTSSVSALGNRGQANYAAAKAGIQGLTRTLAMELGPFGINVNAVAPGFIVTEMTDATAARVGVAAADMQAKAAEITPLRRVGQPSDIASVVAFLASDAASFITGQTIYVDGGRRL</sequence>
<dbReference type="InterPro" id="IPR020904">
    <property type="entry name" value="Sc_DH/Rdtase_CS"/>
</dbReference>
<dbReference type="STRING" id="512565.AMIS_37200"/>
<name>I0H7F3_ACTM4</name>
<protein>
    <submittedName>
        <fullName evidence="5">Putative short-chain dehydrogenase</fullName>
    </submittedName>
</protein>
<dbReference type="SUPFAM" id="SSF51735">
    <property type="entry name" value="NAD(P)-binding Rossmann-fold domains"/>
    <property type="match status" value="1"/>
</dbReference>
<dbReference type="HOGENOM" id="CLU_010194_1_3_11"/>
<dbReference type="AlphaFoldDB" id="I0H7F3"/>
<dbReference type="InterPro" id="IPR002347">
    <property type="entry name" value="SDR_fam"/>
</dbReference>
<dbReference type="eggNOG" id="COG1028">
    <property type="taxonomic scope" value="Bacteria"/>
</dbReference>
<dbReference type="Gene3D" id="3.40.50.720">
    <property type="entry name" value="NAD(P)-binding Rossmann-like Domain"/>
    <property type="match status" value="1"/>
</dbReference>
<evidence type="ECO:0000259" key="4">
    <source>
        <dbReference type="SMART" id="SM00822"/>
    </source>
</evidence>
<keyword evidence="6" id="KW-1185">Reference proteome</keyword>
<keyword evidence="3" id="KW-0560">Oxidoreductase</keyword>
<dbReference type="KEGG" id="ams:AMIS_37200"/>
<evidence type="ECO:0000313" key="5">
    <source>
        <dbReference type="EMBL" id="BAL88940.1"/>
    </source>
</evidence>
<dbReference type="PANTHER" id="PTHR42760:SF40">
    <property type="entry name" value="3-OXOACYL-[ACYL-CARRIER-PROTEIN] REDUCTASE, CHLOROPLASTIC"/>
    <property type="match status" value="1"/>
</dbReference>
<dbReference type="PATRIC" id="fig|512565.3.peg.3711"/>
<evidence type="ECO:0000256" key="2">
    <source>
        <dbReference type="ARBA" id="ARBA00022857"/>
    </source>
</evidence>
<gene>
    <name evidence="5" type="ordered locus">AMIS_37200</name>
</gene>
<accession>I0H7F3</accession>
<feature type="domain" description="Ketoreductase" evidence="4">
    <location>
        <begin position="3"/>
        <end position="179"/>
    </location>
</feature>
<dbReference type="PROSITE" id="PS00061">
    <property type="entry name" value="ADH_SHORT"/>
    <property type="match status" value="1"/>
</dbReference>
<evidence type="ECO:0000256" key="3">
    <source>
        <dbReference type="ARBA" id="ARBA00023002"/>
    </source>
</evidence>
<dbReference type="OrthoDB" id="9804774at2"/>
<dbReference type="Proteomes" id="UP000007882">
    <property type="component" value="Chromosome"/>
</dbReference>
<dbReference type="GO" id="GO:0016616">
    <property type="term" value="F:oxidoreductase activity, acting on the CH-OH group of donors, NAD or NADP as acceptor"/>
    <property type="evidence" value="ECO:0007669"/>
    <property type="project" value="TreeGrafter"/>
</dbReference>
<dbReference type="FunFam" id="3.40.50.720:FF:000115">
    <property type="entry name" value="3-oxoacyl-[acyl-carrier-protein] reductase FabG"/>
    <property type="match status" value="1"/>
</dbReference>
<dbReference type="NCBIfam" id="NF005559">
    <property type="entry name" value="PRK07231.1"/>
    <property type="match status" value="1"/>
</dbReference>
<dbReference type="NCBIfam" id="NF009466">
    <property type="entry name" value="PRK12826.1-2"/>
    <property type="match status" value="1"/>
</dbReference>
<proteinExistence type="inferred from homology"/>
<dbReference type="PRINTS" id="PR00081">
    <property type="entry name" value="GDHRDH"/>
</dbReference>
<comment type="similarity">
    <text evidence="1">Belongs to the short-chain dehydrogenases/reductases (SDR) family.</text>
</comment>
<organism evidence="5 6">
    <name type="scientific">Actinoplanes missouriensis (strain ATCC 14538 / DSM 43046 / CBS 188.64 / JCM 3121 / NBRC 102363 / NCIMB 12654 / NRRL B-3342 / UNCC 431)</name>
    <dbReference type="NCBI Taxonomy" id="512565"/>
    <lineage>
        <taxon>Bacteria</taxon>
        <taxon>Bacillati</taxon>
        <taxon>Actinomycetota</taxon>
        <taxon>Actinomycetes</taxon>
        <taxon>Micromonosporales</taxon>
        <taxon>Micromonosporaceae</taxon>
        <taxon>Actinoplanes</taxon>
    </lineage>
</organism>
<dbReference type="RefSeq" id="WP_014443834.1">
    <property type="nucleotide sequence ID" value="NC_017093.1"/>
</dbReference>
<reference evidence="5 6" key="1">
    <citation type="submission" date="2012-02" db="EMBL/GenBank/DDBJ databases">
        <title>Complete genome sequence of Actinoplanes missouriensis 431 (= NBRC 102363).</title>
        <authorList>
            <person name="Ohnishi Y."/>
            <person name="Ishikawa J."/>
            <person name="Sekine M."/>
            <person name="Hosoyama A."/>
            <person name="Harada T."/>
            <person name="Narita H."/>
            <person name="Hata T."/>
            <person name="Konno Y."/>
            <person name="Tutikane K."/>
            <person name="Fujita N."/>
            <person name="Horinouchi S."/>
            <person name="Hayakawa M."/>
        </authorList>
    </citation>
    <scope>NUCLEOTIDE SEQUENCE [LARGE SCALE GENOMIC DNA]</scope>
    <source>
        <strain evidence="6">ATCC 14538 / DSM 43046 / CBS 188.64 / JCM 3121 / NBRC 102363 / NCIMB 12654 / NRRL B-3342 / UNCC 431</strain>
    </source>
</reference>
<dbReference type="PANTHER" id="PTHR42760">
    <property type="entry name" value="SHORT-CHAIN DEHYDROGENASES/REDUCTASES FAMILY MEMBER"/>
    <property type="match status" value="1"/>
</dbReference>
<dbReference type="EMBL" id="AP012319">
    <property type="protein sequence ID" value="BAL88940.1"/>
    <property type="molecule type" value="Genomic_DNA"/>
</dbReference>
<dbReference type="GO" id="GO:0030497">
    <property type="term" value="P:fatty acid elongation"/>
    <property type="evidence" value="ECO:0007669"/>
    <property type="project" value="TreeGrafter"/>
</dbReference>
<dbReference type="Pfam" id="PF13561">
    <property type="entry name" value="adh_short_C2"/>
    <property type="match status" value="1"/>
</dbReference>
<evidence type="ECO:0000256" key="1">
    <source>
        <dbReference type="ARBA" id="ARBA00006484"/>
    </source>
</evidence>
<dbReference type="SMART" id="SM00822">
    <property type="entry name" value="PKS_KR"/>
    <property type="match status" value="1"/>
</dbReference>